<gene>
    <name evidence="6" type="ORF">MMG00_10000</name>
</gene>
<keyword evidence="2 5" id="KW-0812">Transmembrane</keyword>
<dbReference type="EMBL" id="CP093379">
    <property type="protein sequence ID" value="UNM95553.1"/>
    <property type="molecule type" value="Genomic_DNA"/>
</dbReference>
<dbReference type="InterPro" id="IPR012451">
    <property type="entry name" value="DUF1656"/>
</dbReference>
<accession>A0ABY3X6C5</accession>
<evidence type="ECO:0000313" key="6">
    <source>
        <dbReference type="EMBL" id="UNM95553.1"/>
    </source>
</evidence>
<evidence type="ECO:0000256" key="4">
    <source>
        <dbReference type="ARBA" id="ARBA00023136"/>
    </source>
</evidence>
<dbReference type="Pfam" id="PF07869">
    <property type="entry name" value="DUF1656"/>
    <property type="match status" value="1"/>
</dbReference>
<protein>
    <submittedName>
        <fullName evidence="6">DUF1656 domain-containing protein</fullName>
    </submittedName>
</protein>
<name>A0ABY3X6C5_9GAMM</name>
<evidence type="ECO:0000313" key="7">
    <source>
        <dbReference type="Proteomes" id="UP000829542"/>
    </source>
</evidence>
<evidence type="ECO:0000256" key="3">
    <source>
        <dbReference type="ARBA" id="ARBA00022989"/>
    </source>
</evidence>
<keyword evidence="7" id="KW-1185">Reference proteome</keyword>
<proteinExistence type="predicted"/>
<dbReference type="Proteomes" id="UP000829542">
    <property type="component" value="Chromosome"/>
</dbReference>
<keyword evidence="4 5" id="KW-0472">Membrane</keyword>
<feature type="transmembrane region" description="Helical" evidence="5">
    <location>
        <begin position="6"/>
        <end position="29"/>
    </location>
</feature>
<dbReference type="RefSeq" id="WP_242147914.1">
    <property type="nucleotide sequence ID" value="NZ_CP093379.1"/>
</dbReference>
<keyword evidence="3 5" id="KW-1133">Transmembrane helix</keyword>
<evidence type="ECO:0000256" key="1">
    <source>
        <dbReference type="ARBA" id="ARBA00022475"/>
    </source>
</evidence>
<keyword evidence="1" id="KW-1003">Cell membrane</keyword>
<evidence type="ECO:0000256" key="2">
    <source>
        <dbReference type="ARBA" id="ARBA00022692"/>
    </source>
</evidence>
<evidence type="ECO:0000256" key="5">
    <source>
        <dbReference type="SAM" id="Phobius"/>
    </source>
</evidence>
<feature type="transmembrane region" description="Helical" evidence="5">
    <location>
        <begin position="50"/>
        <end position="67"/>
    </location>
</feature>
<organism evidence="6 7">
    <name type="scientific">Ignatzschineria rhizosphaerae</name>
    <dbReference type="NCBI Taxonomy" id="2923279"/>
    <lineage>
        <taxon>Bacteria</taxon>
        <taxon>Pseudomonadati</taxon>
        <taxon>Pseudomonadota</taxon>
        <taxon>Gammaproteobacteria</taxon>
        <taxon>Cardiobacteriales</taxon>
        <taxon>Ignatzschineriaceae</taxon>
        <taxon>Ignatzschineria</taxon>
    </lineage>
</organism>
<reference evidence="6 7" key="1">
    <citation type="submission" date="2022-03" db="EMBL/GenBank/DDBJ databases">
        <title>Ignatzschineria rhizosphaerae HR5S32.</title>
        <authorList>
            <person name="Sun J.Q."/>
            <person name="Feng J.Y."/>
        </authorList>
    </citation>
    <scope>NUCLEOTIDE SEQUENCE [LARGE SCALE GENOMIC DNA]</scope>
    <source>
        <strain evidence="6 7">HR5S32</strain>
    </source>
</reference>
<sequence length="69" mass="8044">MTELVFGSLVFLPGILKVLILGFFIWLFIRGFYRKKLYSGGIWHPNLVDISVYFVSLYVSHLIFLFLQG</sequence>